<protein>
    <submittedName>
        <fullName evidence="1">Hydrolase of the HAD superfamily</fullName>
    </submittedName>
</protein>
<organism evidence="1 2">
    <name type="scientific">Oceanotoga teriensis</name>
    <dbReference type="NCBI Taxonomy" id="515440"/>
    <lineage>
        <taxon>Bacteria</taxon>
        <taxon>Thermotogati</taxon>
        <taxon>Thermotogota</taxon>
        <taxon>Thermotogae</taxon>
        <taxon>Petrotogales</taxon>
        <taxon>Petrotogaceae</taxon>
        <taxon>Oceanotoga</taxon>
    </lineage>
</organism>
<comment type="caution">
    <text evidence="1">The sequence shown here is derived from an EMBL/GenBank/DDBJ whole genome shotgun (WGS) entry which is preliminary data.</text>
</comment>
<name>A0AA45C8B1_9BACT</name>
<evidence type="ECO:0000313" key="2">
    <source>
        <dbReference type="Proteomes" id="UP000245921"/>
    </source>
</evidence>
<dbReference type="PANTHER" id="PTHR47478">
    <property type="match status" value="1"/>
</dbReference>
<dbReference type="PANTHER" id="PTHR47478:SF1">
    <property type="entry name" value="PYRIMIDINE 5'-NUCLEOTIDASE YJJG"/>
    <property type="match status" value="1"/>
</dbReference>
<dbReference type="InterPro" id="IPR052550">
    <property type="entry name" value="Pyrimidine_5'-ntase_YjjG"/>
</dbReference>
<dbReference type="InterPro" id="IPR041492">
    <property type="entry name" value="HAD_2"/>
</dbReference>
<accession>A0AA45C8B1</accession>
<dbReference type="AlphaFoldDB" id="A0AA45C8B1"/>
<dbReference type="SFLD" id="SFLDG01129">
    <property type="entry name" value="C1.5:_HAD__Beta-PGM__Phosphata"/>
    <property type="match status" value="1"/>
</dbReference>
<sequence length="228" mass="27119">MFENIKMVLFDLDHTLWDFDKNHEIALKNTYDKYIKKDINFDELHLYYNKINHKLWEKYRKEQITQVELRTQRFKIVFEHFDIKLEDKIKEIDAFYLNSLSQQKETINGSFEIIDYLNNNYEIGILTNGFESTQHKKMKSSGLDKHFNFIITSDKANALKPNKKIFEYTASKAGHDIKDIVYIGDDFENDILGALNANMKAIWFDLYKEGKKDNIISVQNLIEIKNIL</sequence>
<dbReference type="InterPro" id="IPR023214">
    <property type="entry name" value="HAD_sf"/>
</dbReference>
<dbReference type="SFLD" id="SFLDS00003">
    <property type="entry name" value="Haloacid_Dehalogenase"/>
    <property type="match status" value="1"/>
</dbReference>
<dbReference type="NCBIfam" id="TIGR02254">
    <property type="entry name" value="YjjG_YfnB"/>
    <property type="match status" value="1"/>
</dbReference>
<dbReference type="InterPro" id="IPR006439">
    <property type="entry name" value="HAD-SF_hydro_IA"/>
</dbReference>
<proteinExistence type="predicted"/>
<dbReference type="GO" id="GO:0008253">
    <property type="term" value="F:5'-nucleotidase activity"/>
    <property type="evidence" value="ECO:0007669"/>
    <property type="project" value="InterPro"/>
</dbReference>
<keyword evidence="1" id="KW-0378">Hydrolase</keyword>
<dbReference type="Pfam" id="PF13419">
    <property type="entry name" value="HAD_2"/>
    <property type="match status" value="1"/>
</dbReference>
<evidence type="ECO:0000313" key="1">
    <source>
        <dbReference type="EMBL" id="PWJ95919.1"/>
    </source>
</evidence>
<reference evidence="1 2" key="1">
    <citation type="submission" date="2018-05" db="EMBL/GenBank/DDBJ databases">
        <title>Genomic Encyclopedia of Type Strains, Phase IV (KMG-IV): sequencing the most valuable type-strain genomes for metagenomic binning, comparative biology and taxonomic classification.</title>
        <authorList>
            <person name="Goeker M."/>
        </authorList>
    </citation>
    <scope>NUCLEOTIDE SEQUENCE [LARGE SCALE GENOMIC DNA]</scope>
    <source>
        <strain evidence="1 2">DSM 24906</strain>
    </source>
</reference>
<dbReference type="NCBIfam" id="TIGR01549">
    <property type="entry name" value="HAD-SF-IA-v1"/>
    <property type="match status" value="1"/>
</dbReference>
<dbReference type="InterPro" id="IPR011951">
    <property type="entry name" value="HAD-SF_hydro_IA_YjjG/PynA"/>
</dbReference>
<dbReference type="InterPro" id="IPR023198">
    <property type="entry name" value="PGP-like_dom2"/>
</dbReference>
<dbReference type="SUPFAM" id="SSF56784">
    <property type="entry name" value="HAD-like"/>
    <property type="match status" value="1"/>
</dbReference>
<dbReference type="InterPro" id="IPR036412">
    <property type="entry name" value="HAD-like_sf"/>
</dbReference>
<keyword evidence="2" id="KW-1185">Reference proteome</keyword>
<dbReference type="Gene3D" id="1.10.150.240">
    <property type="entry name" value="Putative phosphatase, domain 2"/>
    <property type="match status" value="1"/>
</dbReference>
<gene>
    <name evidence="1" type="ORF">C7380_10397</name>
</gene>
<dbReference type="EMBL" id="QGGI01000003">
    <property type="protein sequence ID" value="PWJ95919.1"/>
    <property type="molecule type" value="Genomic_DNA"/>
</dbReference>
<dbReference type="RefSeq" id="WP_109604036.1">
    <property type="nucleotide sequence ID" value="NZ_QGGI01000003.1"/>
</dbReference>
<dbReference type="Proteomes" id="UP000245921">
    <property type="component" value="Unassembled WGS sequence"/>
</dbReference>
<dbReference type="Gene3D" id="3.40.50.1000">
    <property type="entry name" value="HAD superfamily/HAD-like"/>
    <property type="match status" value="1"/>
</dbReference>